<keyword evidence="3" id="KW-1185">Reference proteome</keyword>
<feature type="compositionally biased region" description="Basic and acidic residues" evidence="1">
    <location>
        <begin position="38"/>
        <end position="53"/>
    </location>
</feature>
<dbReference type="AlphaFoldDB" id="A0Q3J7"/>
<dbReference type="RefSeq" id="WP_011723177.1">
    <property type="nucleotide sequence ID" value="NC_008593.1"/>
</dbReference>
<sequence>MNKKFLVSILMIATIFSCIGLTGCKKTKPTTATPKQEQVQKQDKEQKQVKQEDSSKKIAESIKFETKDETACYRVFGEKNEKKVYYTMDMPEAKEVTKFVTTYLKAGDNVDYNTVKNDSQFPYYSKRLEQEYGGKEHCDKNNVNGVKEIKLIEKLIGFNGYNCIEFNKDFTACKVSVDRLILFKNFSKESKLAKSNVKLNTIYSNEATFNLIRENNEWKIDKEKVAKVFYPFQPNSSQN</sequence>
<feature type="region of interest" description="Disordered" evidence="1">
    <location>
        <begin position="29"/>
        <end position="53"/>
    </location>
</feature>
<dbReference type="EMBL" id="CP000382">
    <property type="protein sequence ID" value="ABK62619.1"/>
    <property type="molecule type" value="Genomic_DNA"/>
</dbReference>
<evidence type="ECO:0000313" key="2">
    <source>
        <dbReference type="EMBL" id="ABK62619.1"/>
    </source>
</evidence>
<proteinExistence type="predicted"/>
<gene>
    <name evidence="2" type="ordered locus">NT01CX_0733</name>
</gene>
<reference evidence="2 3" key="1">
    <citation type="journal article" date="2006" name="Nat. Biotechnol.">
        <title>The genome and transcriptomes of the anti-tumor agent Clostridium novyi-NT.</title>
        <authorList>
            <person name="Bettegowda C."/>
            <person name="Huang X."/>
            <person name="Lin J."/>
            <person name="Cheong I."/>
            <person name="Kohli M."/>
            <person name="Szabo S.A."/>
            <person name="Zhang X."/>
            <person name="Diaz L.A. Jr."/>
            <person name="Velculescu V.E."/>
            <person name="Parmigiani G."/>
            <person name="Kinzler K.W."/>
            <person name="Vogelstein B."/>
            <person name="Zhou S."/>
        </authorList>
    </citation>
    <scope>NUCLEOTIDE SEQUENCE [LARGE SCALE GENOMIC DNA]</scope>
    <source>
        <strain evidence="2 3">NT</strain>
    </source>
</reference>
<dbReference type="HOGENOM" id="CLU_1164285_0_0_9"/>
<organism evidence="2 3">
    <name type="scientific">Clostridium novyi (strain NT)</name>
    <dbReference type="NCBI Taxonomy" id="386415"/>
    <lineage>
        <taxon>Bacteria</taxon>
        <taxon>Bacillati</taxon>
        <taxon>Bacillota</taxon>
        <taxon>Clostridia</taxon>
        <taxon>Eubacteriales</taxon>
        <taxon>Clostridiaceae</taxon>
        <taxon>Clostridium</taxon>
    </lineage>
</organism>
<keyword evidence="2" id="KW-0449">Lipoprotein</keyword>
<protein>
    <submittedName>
        <fullName evidence="2">Lipoprotein, putative</fullName>
    </submittedName>
</protein>
<evidence type="ECO:0000313" key="3">
    <source>
        <dbReference type="Proteomes" id="UP000008220"/>
    </source>
</evidence>
<accession>A0Q3J7</accession>
<name>A0Q3J7_CLONN</name>
<dbReference type="DNASU" id="4540870"/>
<dbReference type="KEGG" id="cno:NT01CX_0733"/>
<dbReference type="PROSITE" id="PS51257">
    <property type="entry name" value="PROKAR_LIPOPROTEIN"/>
    <property type="match status" value="1"/>
</dbReference>
<dbReference type="Proteomes" id="UP000008220">
    <property type="component" value="Chromosome"/>
</dbReference>
<evidence type="ECO:0000256" key="1">
    <source>
        <dbReference type="SAM" id="MobiDB-lite"/>
    </source>
</evidence>
<dbReference type="PATRIC" id="fig|386415.7.peg.2238"/>